<dbReference type="AlphaFoldDB" id="A0A3N9X3R4"/>
<reference evidence="1 2" key="1">
    <citation type="submission" date="2018-05" db="EMBL/GenBank/DDBJ databases">
        <title>Micromonospora from Atacama Desert.</title>
        <authorList>
            <person name="Carro L."/>
            <person name="Goodfellow M."/>
            <person name="Klenk H.-P."/>
        </authorList>
    </citation>
    <scope>NUCLEOTIDE SEQUENCE [LARGE SCALE GENOMIC DNA]</scope>
    <source>
        <strain evidence="1 2">LB32</strain>
    </source>
</reference>
<organism evidence="1 2">
    <name type="scientific">Micromonospora arida</name>
    <dbReference type="NCBI Taxonomy" id="2203715"/>
    <lineage>
        <taxon>Bacteria</taxon>
        <taxon>Bacillati</taxon>
        <taxon>Actinomycetota</taxon>
        <taxon>Actinomycetes</taxon>
        <taxon>Micromonosporales</taxon>
        <taxon>Micromonosporaceae</taxon>
        <taxon>Micromonospora</taxon>
    </lineage>
</organism>
<evidence type="ECO:0000313" key="2">
    <source>
        <dbReference type="Proteomes" id="UP000266889"/>
    </source>
</evidence>
<proteinExistence type="predicted"/>
<dbReference type="OrthoDB" id="4324574at2"/>
<protein>
    <submittedName>
        <fullName evidence="1">Uncharacterized protein</fullName>
    </submittedName>
</protein>
<sequence length="146" mass="16089">MAALVERTELYVDVDYRLFAMIDDSNDRRNVPPPPHELDQWVSSTPGYVVVENIDDAVVLGSDTRLETWDGPADFDPAGWDRSDVLEVVFESGILGFSSGTAGGITDAYRLPPGRRWSVRLAWRTEAPPAPDELPTASVLIQFSPA</sequence>
<keyword evidence="2" id="KW-1185">Reference proteome</keyword>
<accession>A0A3N9X3R4</accession>
<dbReference type="Proteomes" id="UP000266889">
    <property type="component" value="Unassembled WGS sequence"/>
</dbReference>
<evidence type="ECO:0000313" key="1">
    <source>
        <dbReference type="EMBL" id="RQX07600.1"/>
    </source>
</evidence>
<name>A0A3N9X3R4_9ACTN</name>
<dbReference type="RefSeq" id="WP_124858718.1">
    <property type="nucleotide sequence ID" value="NZ_JBEXWX010000022.1"/>
</dbReference>
<dbReference type="EMBL" id="QGSY01000217">
    <property type="protein sequence ID" value="RQX07600.1"/>
    <property type="molecule type" value="Genomic_DNA"/>
</dbReference>
<comment type="caution">
    <text evidence="1">The sequence shown here is derived from an EMBL/GenBank/DDBJ whole genome shotgun (WGS) entry which is preliminary data.</text>
</comment>
<gene>
    <name evidence="1" type="ORF">DLJ58_20940</name>
</gene>